<feature type="domain" description="RNA polymerase sigma factor 70 region 4 type 2" evidence="7">
    <location>
        <begin position="118"/>
        <end position="169"/>
    </location>
</feature>
<evidence type="ECO:0000256" key="1">
    <source>
        <dbReference type="ARBA" id="ARBA00010641"/>
    </source>
</evidence>
<evidence type="ECO:0000259" key="7">
    <source>
        <dbReference type="Pfam" id="PF08281"/>
    </source>
</evidence>
<dbReference type="SUPFAM" id="SSF88659">
    <property type="entry name" value="Sigma3 and sigma4 domains of RNA polymerase sigma factors"/>
    <property type="match status" value="1"/>
</dbReference>
<feature type="region of interest" description="Disordered" evidence="6">
    <location>
        <begin position="169"/>
        <end position="196"/>
    </location>
</feature>
<dbReference type="SUPFAM" id="SSF88946">
    <property type="entry name" value="Sigma2 domain of RNA polymerase sigma factors"/>
    <property type="match status" value="1"/>
</dbReference>
<dbReference type="NCBIfam" id="TIGR02937">
    <property type="entry name" value="sigma70-ECF"/>
    <property type="match status" value="1"/>
</dbReference>
<dbReference type="CDD" id="cd06171">
    <property type="entry name" value="Sigma70_r4"/>
    <property type="match status" value="1"/>
</dbReference>
<evidence type="ECO:0000256" key="4">
    <source>
        <dbReference type="ARBA" id="ARBA00023125"/>
    </source>
</evidence>
<evidence type="ECO:0000313" key="9">
    <source>
        <dbReference type="Proteomes" id="UP001501612"/>
    </source>
</evidence>
<dbReference type="InterPro" id="IPR036388">
    <property type="entry name" value="WH-like_DNA-bd_sf"/>
</dbReference>
<organism evidence="8 9">
    <name type="scientific">Nocardioides lentus</name>
    <dbReference type="NCBI Taxonomy" id="338077"/>
    <lineage>
        <taxon>Bacteria</taxon>
        <taxon>Bacillati</taxon>
        <taxon>Actinomycetota</taxon>
        <taxon>Actinomycetes</taxon>
        <taxon>Propionibacteriales</taxon>
        <taxon>Nocardioidaceae</taxon>
        <taxon>Nocardioides</taxon>
    </lineage>
</organism>
<comment type="caution">
    <text evidence="8">The sequence shown here is derived from an EMBL/GenBank/DDBJ whole genome shotgun (WGS) entry which is preliminary data.</text>
</comment>
<dbReference type="InterPro" id="IPR039425">
    <property type="entry name" value="RNA_pol_sigma-70-like"/>
</dbReference>
<keyword evidence="5" id="KW-0804">Transcription</keyword>
<name>A0ABP5AZS1_9ACTN</name>
<comment type="similarity">
    <text evidence="1">Belongs to the sigma-70 factor family. ECF subfamily.</text>
</comment>
<dbReference type="InterPro" id="IPR013324">
    <property type="entry name" value="RNA_pol_sigma_r3/r4-like"/>
</dbReference>
<gene>
    <name evidence="8" type="ORF">GCM10009737_31240</name>
</gene>
<evidence type="ECO:0000256" key="3">
    <source>
        <dbReference type="ARBA" id="ARBA00023082"/>
    </source>
</evidence>
<dbReference type="Pfam" id="PF08281">
    <property type="entry name" value="Sigma70_r4_2"/>
    <property type="match status" value="1"/>
</dbReference>
<dbReference type="Gene3D" id="1.10.10.10">
    <property type="entry name" value="Winged helix-like DNA-binding domain superfamily/Winged helix DNA-binding domain"/>
    <property type="match status" value="1"/>
</dbReference>
<dbReference type="Gene3D" id="1.10.1740.10">
    <property type="match status" value="1"/>
</dbReference>
<dbReference type="InterPro" id="IPR013325">
    <property type="entry name" value="RNA_pol_sigma_r2"/>
</dbReference>
<accession>A0ABP5AZS1</accession>
<evidence type="ECO:0000256" key="2">
    <source>
        <dbReference type="ARBA" id="ARBA00023015"/>
    </source>
</evidence>
<dbReference type="PANTHER" id="PTHR43133">
    <property type="entry name" value="RNA POLYMERASE ECF-TYPE SIGMA FACTO"/>
    <property type="match status" value="1"/>
</dbReference>
<dbReference type="RefSeq" id="WP_344008531.1">
    <property type="nucleotide sequence ID" value="NZ_BAAAMY010000007.1"/>
</dbReference>
<keyword evidence="2" id="KW-0805">Transcription regulation</keyword>
<keyword evidence="4" id="KW-0238">DNA-binding</keyword>
<evidence type="ECO:0000256" key="5">
    <source>
        <dbReference type="ARBA" id="ARBA00023163"/>
    </source>
</evidence>
<dbReference type="Proteomes" id="UP001501612">
    <property type="component" value="Unassembled WGS sequence"/>
</dbReference>
<dbReference type="PANTHER" id="PTHR43133:SF8">
    <property type="entry name" value="RNA POLYMERASE SIGMA FACTOR HI_1459-RELATED"/>
    <property type="match status" value="1"/>
</dbReference>
<dbReference type="InterPro" id="IPR013249">
    <property type="entry name" value="RNA_pol_sigma70_r4_t2"/>
</dbReference>
<keyword evidence="9" id="KW-1185">Reference proteome</keyword>
<dbReference type="InterPro" id="IPR014284">
    <property type="entry name" value="RNA_pol_sigma-70_dom"/>
</dbReference>
<dbReference type="EMBL" id="BAAAMY010000007">
    <property type="protein sequence ID" value="GAA1927153.1"/>
    <property type="molecule type" value="Genomic_DNA"/>
</dbReference>
<keyword evidence="3" id="KW-0731">Sigma factor</keyword>
<evidence type="ECO:0000313" key="8">
    <source>
        <dbReference type="EMBL" id="GAA1927153.1"/>
    </source>
</evidence>
<evidence type="ECO:0000256" key="6">
    <source>
        <dbReference type="SAM" id="MobiDB-lite"/>
    </source>
</evidence>
<sequence>MSDDDLVAAAKGGDPDAWRALHSAHAGRLVAWLSTRPTGDAMAAPEDVANEAWLVAAAKIADFSGSSSDFAGWLFGIARKLGAGNRRRSERRRTEPGDLEAHHLQAADHALVLEGADWVRDALSTLPPRERDAVGLVDGLGFDNAAAARALGVSAVAVRVARHRGLRRLREHLGERPGDPAAPAEQIRPPRAPSAG</sequence>
<reference evidence="9" key="1">
    <citation type="journal article" date="2019" name="Int. J. Syst. Evol. Microbiol.">
        <title>The Global Catalogue of Microorganisms (GCM) 10K type strain sequencing project: providing services to taxonomists for standard genome sequencing and annotation.</title>
        <authorList>
            <consortium name="The Broad Institute Genomics Platform"/>
            <consortium name="The Broad Institute Genome Sequencing Center for Infectious Disease"/>
            <person name="Wu L."/>
            <person name="Ma J."/>
        </authorList>
    </citation>
    <scope>NUCLEOTIDE SEQUENCE [LARGE SCALE GENOMIC DNA]</scope>
    <source>
        <strain evidence="9">JCM 14046</strain>
    </source>
</reference>
<proteinExistence type="inferred from homology"/>
<protein>
    <recommendedName>
        <fullName evidence="7">RNA polymerase sigma factor 70 region 4 type 2 domain-containing protein</fullName>
    </recommendedName>
</protein>